<keyword evidence="6" id="KW-0963">Cytoplasm</keyword>
<evidence type="ECO:0000313" key="19">
    <source>
        <dbReference type="Proteomes" id="UP000667349"/>
    </source>
</evidence>
<feature type="domain" description="Helicase C-terminal" evidence="17">
    <location>
        <begin position="314"/>
        <end position="492"/>
    </location>
</feature>
<dbReference type="Gene3D" id="2.30.30.140">
    <property type="match status" value="1"/>
</dbReference>
<keyword evidence="13" id="KW-0943">RNA-mediated gene silencing</keyword>
<dbReference type="GO" id="GO:0016787">
    <property type="term" value="F:hydrolase activity"/>
    <property type="evidence" value="ECO:0007669"/>
    <property type="project" value="UniProtKB-KW"/>
</dbReference>
<dbReference type="InterPro" id="IPR014001">
    <property type="entry name" value="Helicase_ATP-bd"/>
</dbReference>
<evidence type="ECO:0000256" key="8">
    <source>
        <dbReference type="ARBA" id="ARBA00022782"/>
    </source>
</evidence>
<name>A0A836JG75_9HYME</name>
<evidence type="ECO:0000256" key="6">
    <source>
        <dbReference type="ARBA" id="ARBA00022490"/>
    </source>
</evidence>
<proteinExistence type="inferred from homology"/>
<evidence type="ECO:0000256" key="7">
    <source>
        <dbReference type="ARBA" id="ARBA00022741"/>
    </source>
</evidence>
<reference evidence="18" key="1">
    <citation type="submission" date="2020-02" db="EMBL/GenBank/DDBJ databases">
        <title>Relaxed selection underlies rapid genomic changes in the transitions from sociality to social parasitism in ants.</title>
        <authorList>
            <person name="Bi X."/>
        </authorList>
    </citation>
    <scope>NUCLEOTIDE SEQUENCE</scope>
    <source>
        <strain evidence="18">BGI-DK2013a</strain>
        <tissue evidence="18">Whole body</tissue>
    </source>
</reference>
<keyword evidence="14" id="KW-0469">Meiosis</keyword>
<keyword evidence="19" id="KW-1185">Reference proteome</keyword>
<dbReference type="PANTHER" id="PTHR18934">
    <property type="entry name" value="ATP-DEPENDENT RNA HELICASE"/>
    <property type="match status" value="1"/>
</dbReference>
<evidence type="ECO:0000259" key="17">
    <source>
        <dbReference type="PROSITE" id="PS51194"/>
    </source>
</evidence>
<feature type="domain" description="Helicase ATP-binding" evidence="16">
    <location>
        <begin position="95"/>
        <end position="261"/>
    </location>
</feature>
<dbReference type="GO" id="GO:0005737">
    <property type="term" value="C:cytoplasm"/>
    <property type="evidence" value="ECO:0007669"/>
    <property type="project" value="UniProtKB-SubCell"/>
</dbReference>
<dbReference type="GO" id="GO:0003723">
    <property type="term" value="F:RNA binding"/>
    <property type="evidence" value="ECO:0007669"/>
    <property type="project" value="TreeGrafter"/>
</dbReference>
<dbReference type="InterPro" id="IPR027417">
    <property type="entry name" value="P-loop_NTPase"/>
</dbReference>
<evidence type="ECO:0000256" key="11">
    <source>
        <dbReference type="ARBA" id="ARBA00022840"/>
    </source>
</evidence>
<dbReference type="SMART" id="SM00847">
    <property type="entry name" value="HA2"/>
    <property type="match status" value="1"/>
</dbReference>
<dbReference type="GO" id="GO:0051321">
    <property type="term" value="P:meiotic cell cycle"/>
    <property type="evidence" value="ECO:0007669"/>
    <property type="project" value="UniProtKB-KW"/>
</dbReference>
<keyword evidence="5" id="KW-0217">Developmental protein</keyword>
<protein>
    <recommendedName>
        <fullName evidence="4">Probable ATP-dependent RNA helicase spindle-E</fullName>
        <ecNumber evidence="3">3.6.4.13</ecNumber>
    </recommendedName>
</protein>
<dbReference type="SUPFAM" id="SSF63748">
    <property type="entry name" value="Tudor/PWWP/MBT"/>
    <property type="match status" value="1"/>
</dbReference>
<dbReference type="InterPro" id="IPR011545">
    <property type="entry name" value="DEAD/DEAH_box_helicase_dom"/>
</dbReference>
<evidence type="ECO:0000256" key="3">
    <source>
        <dbReference type="ARBA" id="ARBA00012552"/>
    </source>
</evidence>
<dbReference type="Proteomes" id="UP000667349">
    <property type="component" value="Unassembled WGS sequence"/>
</dbReference>
<dbReference type="InterPro" id="IPR007502">
    <property type="entry name" value="Helicase-assoc_dom"/>
</dbReference>
<evidence type="ECO:0000259" key="16">
    <source>
        <dbReference type="PROSITE" id="PS51192"/>
    </source>
</evidence>
<dbReference type="GO" id="GO:0007283">
    <property type="term" value="P:spermatogenesis"/>
    <property type="evidence" value="ECO:0007669"/>
    <property type="project" value="UniProtKB-KW"/>
</dbReference>
<accession>A0A836JG75</accession>
<evidence type="ECO:0000256" key="14">
    <source>
        <dbReference type="ARBA" id="ARBA00023254"/>
    </source>
</evidence>
<dbReference type="GO" id="GO:0005524">
    <property type="term" value="F:ATP binding"/>
    <property type="evidence" value="ECO:0007669"/>
    <property type="project" value="UniProtKB-KW"/>
</dbReference>
<dbReference type="PANTHER" id="PTHR18934:SF113">
    <property type="entry name" value="ATP-DEPENDENT RNA HELICASE TDRD9"/>
    <property type="match status" value="1"/>
</dbReference>
<dbReference type="Pfam" id="PF00271">
    <property type="entry name" value="Helicase_C"/>
    <property type="match status" value="1"/>
</dbReference>
<dbReference type="Pfam" id="PF00270">
    <property type="entry name" value="DEAD"/>
    <property type="match status" value="1"/>
</dbReference>
<dbReference type="Gene3D" id="1.20.120.1080">
    <property type="match status" value="1"/>
</dbReference>
<evidence type="ECO:0000313" key="18">
    <source>
        <dbReference type="EMBL" id="KAG5310370.1"/>
    </source>
</evidence>
<comment type="similarity">
    <text evidence="2">Belongs to the DEAD box helicase family. DEAH subfamily.</text>
</comment>
<dbReference type="InterPro" id="IPR002999">
    <property type="entry name" value="Tudor"/>
</dbReference>
<evidence type="ECO:0000256" key="15">
    <source>
        <dbReference type="ARBA" id="ARBA00047984"/>
    </source>
</evidence>
<dbReference type="SMART" id="SM00490">
    <property type="entry name" value="HELICc"/>
    <property type="match status" value="1"/>
</dbReference>
<dbReference type="Gene3D" id="3.40.50.300">
    <property type="entry name" value="P-loop containing nucleotide triphosphate hydrolases"/>
    <property type="match status" value="2"/>
</dbReference>
<comment type="caution">
    <text evidence="18">The sequence shown here is derived from an EMBL/GenBank/DDBJ whole genome shotgun (WGS) entry which is preliminary data.</text>
</comment>
<dbReference type="EC" id="3.6.4.13" evidence="3"/>
<feature type="non-terminal residue" evidence="18">
    <location>
        <position position="1400"/>
    </location>
</feature>
<gene>
    <name evidence="18" type="primary">Spne_0</name>
    <name evidence="18" type="ORF">G6Z75_0011014</name>
</gene>
<evidence type="ECO:0000256" key="9">
    <source>
        <dbReference type="ARBA" id="ARBA00022801"/>
    </source>
</evidence>
<dbReference type="Pfam" id="PF00567">
    <property type="entry name" value="TUDOR"/>
    <property type="match status" value="1"/>
</dbReference>
<dbReference type="GO" id="GO:0003724">
    <property type="term" value="F:RNA helicase activity"/>
    <property type="evidence" value="ECO:0007669"/>
    <property type="project" value="UniProtKB-EC"/>
</dbReference>
<evidence type="ECO:0000256" key="12">
    <source>
        <dbReference type="ARBA" id="ARBA00022871"/>
    </source>
</evidence>
<dbReference type="PROSITE" id="PS51194">
    <property type="entry name" value="HELICASE_CTER"/>
    <property type="match status" value="1"/>
</dbReference>
<evidence type="ECO:0000256" key="4">
    <source>
        <dbReference type="ARBA" id="ARBA00013352"/>
    </source>
</evidence>
<sequence>MNFSAGKDNHLISIQSMEETYVKDYTEVEAEEYLRYMNQRDKNRKKCNANITEELEDSLQSLYVEDLAKVYRECSFTYNPKSNDLSILSMKDKIISIIETNSVVIIQGPTGCGKTTQIPQFILDANIKKRLNCNIIVTQPRRIAAISIAKRVSQEGNWSLGSLVGYQVGMQKETSHETRLTYCTTEILLQHLIHNKHMLDYTHVILDEIHERDQNLDFLLLIVKKLLQTNSGQVKVILMSATINVIKFAKYFSSIVENELIPAPILKIPRKKNFEIRTYYLDEIKNLGSIPEVSVMEPKITQEMFNFCSLIINALDEIDINDNEKDLNSSQRHAVLIFLPGIYEIEELYNYLSSTYHQNKLWDLTILHSLVSDDHEQHRVFQKPLEGYRRIILSTNIAESSITVPDVKYVIDFCLTKLLTFDPTTHYQSLQLCWASKTNCIQRAGRTGRVMDGRVYRLVPKAFFDNILDDYCVPEILRAPLANVVLRAKILDLDEPRVLLSHSLDPPTLSNLANTILSLKEVGALVDEGDSFQMFDGNLTDLGRVMATLPLDIRISKLIMLGHIFGVLRDAIILGASMAIKDVFFLEQCHPTVSSYTTRKKWAYGSDSDCIATLNVYKMWQNEKANRRINSYQAERQWAQRNGFQTRALRELDALVTDITIRLQKFGIKESIGVNKVIWQGANRDFVLQVALAGAFYPNYFIKRLQNREIYKENITMTLNSLDPMKTIYLRGWPMKQPGYLYAKRFQEVFAKHQGILEKQIEISFDGSQRVYVHFHEKETADDSLQNISEFVYQAIMMRQCNVPIQIKLLNIKEANEKAKRYNFHKFEQNVFFHKNFKKLENNVPKIRSNLPGLDVTFIPLFIQNIISPGSFWAILDDDTTHNELRVIEEILNKRPLKKLLSIPKISTIIAAPVEENDSLVYHRAVIKEYISEIGELVDILFIDYGRFSRIRFSDLRKIDSTTILAIPPLAFRCNLAFLRPSNRHNLHGQWSERSKNYFLTQIKKTKKILGKIYSIVDSIINLELIVVNEKEESFNVNEALIEKGYAIKREENYVSQHNHELRANISNINAMSIEEKQFYEEKQYDKHELIEYPKPPKEEDCTSSVNLQGPFSPLEMELIQLTLGERMKKINVDMKSVNSVLLDDDLNQSRRLLIAQSTTQSNKNYLTLRNTTFLPNIPGLAALLTLSFAPRMELRCNSRRTYYTGALCGLGPKDNFTNRAIFPDHDIEIQFDVEITIDDVKEINKLRHWMNTAMQLDNSSDENIILYQNKIKNILLELKEKQRQSRNPEDDEVDQLSDKWNRYNGPHFLPSVRENVRKGDIYPLHKALELRETNEQMEEMLKHLSQLQNLAYEDANVVGNVAAFCKLCETETFGLLQLRNHLYSDQHAENEKLLRRQSY</sequence>
<keyword evidence="10 18" id="KW-0347">Helicase</keyword>
<keyword evidence="11" id="KW-0067">ATP-binding</keyword>
<comment type="catalytic activity">
    <reaction evidence="15">
        <text>ATP + H2O = ADP + phosphate + H(+)</text>
        <dbReference type="Rhea" id="RHEA:13065"/>
        <dbReference type="ChEBI" id="CHEBI:15377"/>
        <dbReference type="ChEBI" id="CHEBI:15378"/>
        <dbReference type="ChEBI" id="CHEBI:30616"/>
        <dbReference type="ChEBI" id="CHEBI:43474"/>
        <dbReference type="ChEBI" id="CHEBI:456216"/>
        <dbReference type="EC" id="3.6.4.13"/>
    </reaction>
</comment>
<dbReference type="PROSITE" id="PS51192">
    <property type="entry name" value="HELICASE_ATP_BIND_1"/>
    <property type="match status" value="1"/>
</dbReference>
<organism evidence="18 19">
    <name type="scientific">Acromyrmex insinuator</name>
    <dbReference type="NCBI Taxonomy" id="230686"/>
    <lineage>
        <taxon>Eukaryota</taxon>
        <taxon>Metazoa</taxon>
        <taxon>Ecdysozoa</taxon>
        <taxon>Arthropoda</taxon>
        <taxon>Hexapoda</taxon>
        <taxon>Insecta</taxon>
        <taxon>Pterygota</taxon>
        <taxon>Neoptera</taxon>
        <taxon>Endopterygota</taxon>
        <taxon>Hymenoptera</taxon>
        <taxon>Apocrita</taxon>
        <taxon>Aculeata</taxon>
        <taxon>Formicoidea</taxon>
        <taxon>Formicidae</taxon>
        <taxon>Myrmicinae</taxon>
        <taxon>Acromyrmex</taxon>
    </lineage>
</organism>
<dbReference type="SUPFAM" id="SSF52540">
    <property type="entry name" value="P-loop containing nucleoside triphosphate hydrolases"/>
    <property type="match status" value="1"/>
</dbReference>
<keyword evidence="8" id="KW-0221">Differentiation</keyword>
<evidence type="ECO:0000256" key="10">
    <source>
        <dbReference type="ARBA" id="ARBA00022806"/>
    </source>
</evidence>
<comment type="subcellular location">
    <subcellularLocation>
        <location evidence="1">Cytoplasm</location>
    </subcellularLocation>
</comment>
<dbReference type="InterPro" id="IPR001650">
    <property type="entry name" value="Helicase_C-like"/>
</dbReference>
<keyword evidence="12" id="KW-0744">Spermatogenesis</keyword>
<dbReference type="SMART" id="SM00487">
    <property type="entry name" value="DEXDc"/>
    <property type="match status" value="1"/>
</dbReference>
<dbReference type="InterPro" id="IPR035437">
    <property type="entry name" value="SNase_OB-fold_sf"/>
</dbReference>
<keyword evidence="9" id="KW-0378">Hydrolase</keyword>
<keyword evidence="7" id="KW-0547">Nucleotide-binding</keyword>
<feature type="non-terminal residue" evidence="18">
    <location>
        <position position="1"/>
    </location>
</feature>
<dbReference type="Gene3D" id="2.40.50.90">
    <property type="match status" value="1"/>
</dbReference>
<dbReference type="GO" id="GO:0030154">
    <property type="term" value="P:cell differentiation"/>
    <property type="evidence" value="ECO:0007669"/>
    <property type="project" value="UniProtKB-KW"/>
</dbReference>
<dbReference type="GO" id="GO:0031047">
    <property type="term" value="P:regulatory ncRNA-mediated gene silencing"/>
    <property type="evidence" value="ECO:0007669"/>
    <property type="project" value="UniProtKB-KW"/>
</dbReference>
<evidence type="ECO:0000256" key="13">
    <source>
        <dbReference type="ARBA" id="ARBA00023158"/>
    </source>
</evidence>
<dbReference type="EMBL" id="JAANHZ010000503">
    <property type="protein sequence ID" value="KAG5310370.1"/>
    <property type="molecule type" value="Genomic_DNA"/>
</dbReference>
<evidence type="ECO:0000256" key="5">
    <source>
        <dbReference type="ARBA" id="ARBA00022473"/>
    </source>
</evidence>
<evidence type="ECO:0000256" key="2">
    <source>
        <dbReference type="ARBA" id="ARBA00008792"/>
    </source>
</evidence>
<evidence type="ECO:0000256" key="1">
    <source>
        <dbReference type="ARBA" id="ARBA00004496"/>
    </source>
</evidence>
<dbReference type="CDD" id="cd18791">
    <property type="entry name" value="SF2_C_RHA"/>
    <property type="match status" value="1"/>
</dbReference>